<evidence type="ECO:0000256" key="3">
    <source>
        <dbReference type="ARBA" id="ARBA00012438"/>
    </source>
</evidence>
<dbReference type="AlphaFoldDB" id="A0A2T4UND3"/>
<comment type="subcellular location">
    <subcellularLocation>
        <location evidence="2">Cell membrane</location>
    </subcellularLocation>
</comment>
<evidence type="ECO:0000313" key="5">
    <source>
        <dbReference type="EMBL" id="PTL60747.1"/>
    </source>
</evidence>
<dbReference type="EMBL" id="PYYB01000001">
    <property type="protein sequence ID" value="PTL60747.1"/>
    <property type="molecule type" value="Genomic_DNA"/>
</dbReference>
<accession>A0A2T4UND3</accession>
<dbReference type="Pfam" id="PF00512">
    <property type="entry name" value="HisKA"/>
    <property type="match status" value="1"/>
</dbReference>
<dbReference type="SMART" id="SM00388">
    <property type="entry name" value="HisKA"/>
    <property type="match status" value="1"/>
</dbReference>
<evidence type="ECO:0000256" key="2">
    <source>
        <dbReference type="ARBA" id="ARBA00004236"/>
    </source>
</evidence>
<dbReference type="InterPro" id="IPR036097">
    <property type="entry name" value="HisK_dim/P_sf"/>
</dbReference>
<dbReference type="GO" id="GO:0005886">
    <property type="term" value="C:plasma membrane"/>
    <property type="evidence" value="ECO:0007669"/>
    <property type="project" value="UniProtKB-SubCell"/>
</dbReference>
<protein>
    <recommendedName>
        <fullName evidence="3">histidine kinase</fullName>
        <ecNumber evidence="3">2.7.13.3</ecNumber>
    </recommendedName>
</protein>
<dbReference type="EC" id="2.7.13.3" evidence="3"/>
<reference evidence="5 6" key="1">
    <citation type="submission" date="2018-03" db="EMBL/GenBank/DDBJ databases">
        <title>Aquarubrobacter algicola gen. nov., sp. nov., a novel actinobacterium isolated from shallow eutrophic lake during the end of cyanobacterial harmful algal blooms.</title>
        <authorList>
            <person name="Chun S.J."/>
        </authorList>
    </citation>
    <scope>NUCLEOTIDE SEQUENCE [LARGE SCALE GENOMIC DNA]</scope>
    <source>
        <strain evidence="5 6">Seoho-28</strain>
    </source>
</reference>
<feature type="domain" description="Signal transduction histidine kinase dimerisation/phosphoacceptor" evidence="4">
    <location>
        <begin position="5"/>
        <end position="67"/>
    </location>
</feature>
<comment type="caution">
    <text evidence="5">The sequence shown here is derived from an EMBL/GenBank/DDBJ whole genome shotgun (WGS) entry which is preliminary data.</text>
</comment>
<organism evidence="5 6">
    <name type="scientific">Paraconexibacter algicola</name>
    <dbReference type="NCBI Taxonomy" id="2133960"/>
    <lineage>
        <taxon>Bacteria</taxon>
        <taxon>Bacillati</taxon>
        <taxon>Actinomycetota</taxon>
        <taxon>Thermoleophilia</taxon>
        <taxon>Solirubrobacterales</taxon>
        <taxon>Paraconexibacteraceae</taxon>
        <taxon>Paraconexibacter</taxon>
    </lineage>
</organism>
<dbReference type="CDD" id="cd00082">
    <property type="entry name" value="HisKA"/>
    <property type="match status" value="1"/>
</dbReference>
<dbReference type="SUPFAM" id="SSF47384">
    <property type="entry name" value="Homodimeric domain of signal transducing histidine kinase"/>
    <property type="match status" value="1"/>
</dbReference>
<keyword evidence="6" id="KW-1185">Reference proteome</keyword>
<dbReference type="Gene3D" id="1.10.287.130">
    <property type="match status" value="1"/>
</dbReference>
<dbReference type="Proteomes" id="UP000240739">
    <property type="component" value="Unassembled WGS sequence"/>
</dbReference>
<evidence type="ECO:0000313" key="6">
    <source>
        <dbReference type="Proteomes" id="UP000240739"/>
    </source>
</evidence>
<evidence type="ECO:0000259" key="4">
    <source>
        <dbReference type="SMART" id="SM00388"/>
    </source>
</evidence>
<comment type="catalytic activity">
    <reaction evidence="1">
        <text>ATP + protein L-histidine = ADP + protein N-phospho-L-histidine.</text>
        <dbReference type="EC" id="2.7.13.3"/>
    </reaction>
</comment>
<sequence length="67" mass="7832">MTVDDAEERLARLVHDVRTPLTIVLGFSDMLRRRGEDLEPEQRAEFVQRLDEAARDIQRLLDEARPT</sequence>
<dbReference type="InterPro" id="IPR003661">
    <property type="entry name" value="HisK_dim/P_dom"/>
</dbReference>
<name>A0A2T4UND3_9ACTN</name>
<evidence type="ECO:0000256" key="1">
    <source>
        <dbReference type="ARBA" id="ARBA00000085"/>
    </source>
</evidence>
<dbReference type="GO" id="GO:0000155">
    <property type="term" value="F:phosphorelay sensor kinase activity"/>
    <property type="evidence" value="ECO:0007669"/>
    <property type="project" value="InterPro"/>
</dbReference>
<gene>
    <name evidence="5" type="ORF">C7Y72_07260</name>
</gene>
<proteinExistence type="predicted"/>